<sequence length="35" mass="4233">MTIDLVLRFSVFRSKWTEQYRVRSFFHTCSTCSSL</sequence>
<dbReference type="EMBL" id="GBXM01021415">
    <property type="protein sequence ID" value="JAH87162.1"/>
    <property type="molecule type" value="Transcribed_RNA"/>
</dbReference>
<proteinExistence type="predicted"/>
<accession>A0A0E9W9X3</accession>
<organism evidence="1">
    <name type="scientific">Anguilla anguilla</name>
    <name type="common">European freshwater eel</name>
    <name type="synonym">Muraena anguilla</name>
    <dbReference type="NCBI Taxonomy" id="7936"/>
    <lineage>
        <taxon>Eukaryota</taxon>
        <taxon>Metazoa</taxon>
        <taxon>Chordata</taxon>
        <taxon>Craniata</taxon>
        <taxon>Vertebrata</taxon>
        <taxon>Euteleostomi</taxon>
        <taxon>Actinopterygii</taxon>
        <taxon>Neopterygii</taxon>
        <taxon>Teleostei</taxon>
        <taxon>Anguilliformes</taxon>
        <taxon>Anguillidae</taxon>
        <taxon>Anguilla</taxon>
    </lineage>
</organism>
<dbReference type="AlphaFoldDB" id="A0A0E9W9X3"/>
<evidence type="ECO:0000313" key="1">
    <source>
        <dbReference type="EMBL" id="JAH87162.1"/>
    </source>
</evidence>
<reference evidence="1" key="1">
    <citation type="submission" date="2014-11" db="EMBL/GenBank/DDBJ databases">
        <authorList>
            <person name="Amaro Gonzalez C."/>
        </authorList>
    </citation>
    <scope>NUCLEOTIDE SEQUENCE</scope>
</reference>
<reference evidence="1" key="2">
    <citation type="journal article" date="2015" name="Fish Shellfish Immunol.">
        <title>Early steps in the European eel (Anguilla anguilla)-Vibrio vulnificus interaction in the gills: Role of the RtxA13 toxin.</title>
        <authorList>
            <person name="Callol A."/>
            <person name="Pajuelo D."/>
            <person name="Ebbesson L."/>
            <person name="Teles M."/>
            <person name="MacKenzie S."/>
            <person name="Amaro C."/>
        </authorList>
    </citation>
    <scope>NUCLEOTIDE SEQUENCE</scope>
</reference>
<name>A0A0E9W9X3_ANGAN</name>
<protein>
    <submittedName>
        <fullName evidence="1">Uncharacterized protein</fullName>
    </submittedName>
</protein>